<proteinExistence type="predicted"/>
<feature type="domain" description="Protein kinase" evidence="7">
    <location>
        <begin position="24"/>
        <end position="290"/>
    </location>
</feature>
<reference evidence="8 9" key="1">
    <citation type="submission" date="2019-05" db="EMBL/GenBank/DDBJ databases">
        <title>The compact genome of Giardia muris reveals important steps in the evolution of intestinal protozoan parasites.</title>
        <authorList>
            <person name="Xu F."/>
            <person name="Jimenez-Gonzalez A."/>
            <person name="Einarsson E."/>
            <person name="Astvaldsson A."/>
            <person name="Peirasmaki D."/>
            <person name="Eckmann L."/>
            <person name="Andersson J.O."/>
            <person name="Svard S.G."/>
            <person name="Jerlstrom-Hultqvist J."/>
        </authorList>
    </citation>
    <scope>NUCLEOTIDE SEQUENCE [LARGE SCALE GENOMIC DNA]</scope>
    <source>
        <strain evidence="8 9">Roberts-Thomson</strain>
    </source>
</reference>
<evidence type="ECO:0000256" key="1">
    <source>
        <dbReference type="ARBA" id="ARBA00022527"/>
    </source>
</evidence>
<dbReference type="Proteomes" id="UP000315496">
    <property type="component" value="Chromosome 1"/>
</dbReference>
<dbReference type="FunFam" id="1.10.510.10:FF:000465">
    <property type="entry name" value="Non-specific serine/threonine protein kinase"/>
    <property type="match status" value="1"/>
</dbReference>
<evidence type="ECO:0000313" key="9">
    <source>
        <dbReference type="Proteomes" id="UP000315496"/>
    </source>
</evidence>
<dbReference type="SUPFAM" id="SSF56112">
    <property type="entry name" value="Protein kinase-like (PK-like)"/>
    <property type="match status" value="1"/>
</dbReference>
<dbReference type="Gene3D" id="1.10.510.10">
    <property type="entry name" value="Transferase(Phosphotransferase) domain 1"/>
    <property type="match status" value="1"/>
</dbReference>
<evidence type="ECO:0000256" key="4">
    <source>
        <dbReference type="ARBA" id="ARBA00022777"/>
    </source>
</evidence>
<dbReference type="GO" id="GO:0005524">
    <property type="term" value="F:ATP binding"/>
    <property type="evidence" value="ECO:0007669"/>
    <property type="project" value="UniProtKB-UniRule"/>
</dbReference>
<keyword evidence="1" id="KW-0723">Serine/threonine-protein kinase</keyword>
<dbReference type="CDD" id="cd05123">
    <property type="entry name" value="STKc_AGC"/>
    <property type="match status" value="1"/>
</dbReference>
<dbReference type="InterPro" id="IPR045270">
    <property type="entry name" value="STKc_AGC"/>
</dbReference>
<dbReference type="InterPro" id="IPR011009">
    <property type="entry name" value="Kinase-like_dom_sf"/>
</dbReference>
<dbReference type="Gene3D" id="3.30.200.20">
    <property type="entry name" value="Phosphorylase Kinase, domain 1"/>
    <property type="match status" value="1"/>
</dbReference>
<protein>
    <submittedName>
        <fullName evidence="8">Kinase, AGC AktR</fullName>
    </submittedName>
</protein>
<dbReference type="PANTHER" id="PTHR24351">
    <property type="entry name" value="RIBOSOMAL PROTEIN S6 KINASE"/>
    <property type="match status" value="1"/>
</dbReference>
<evidence type="ECO:0000313" key="8">
    <source>
        <dbReference type="EMBL" id="TNJ30376.1"/>
    </source>
</evidence>
<organism evidence="8 9">
    <name type="scientific">Giardia muris</name>
    <dbReference type="NCBI Taxonomy" id="5742"/>
    <lineage>
        <taxon>Eukaryota</taxon>
        <taxon>Metamonada</taxon>
        <taxon>Diplomonadida</taxon>
        <taxon>Hexamitidae</taxon>
        <taxon>Giardiinae</taxon>
        <taxon>Giardia</taxon>
    </lineage>
</organism>
<dbReference type="InterPro" id="IPR000719">
    <property type="entry name" value="Prot_kinase_dom"/>
</dbReference>
<dbReference type="PROSITE" id="PS50011">
    <property type="entry name" value="PROTEIN_KINASE_DOM"/>
    <property type="match status" value="1"/>
</dbReference>
<evidence type="ECO:0000256" key="6">
    <source>
        <dbReference type="PROSITE-ProRule" id="PRU10141"/>
    </source>
</evidence>
<keyword evidence="2" id="KW-0808">Transferase</keyword>
<evidence type="ECO:0000256" key="3">
    <source>
        <dbReference type="ARBA" id="ARBA00022741"/>
    </source>
</evidence>
<comment type="caution">
    <text evidence="8">The sequence shown here is derived from an EMBL/GenBank/DDBJ whole genome shotgun (WGS) entry which is preliminary data.</text>
</comment>
<dbReference type="PROSITE" id="PS00107">
    <property type="entry name" value="PROTEIN_KINASE_ATP"/>
    <property type="match status" value="1"/>
</dbReference>
<dbReference type="GO" id="GO:0004674">
    <property type="term" value="F:protein serine/threonine kinase activity"/>
    <property type="evidence" value="ECO:0007669"/>
    <property type="project" value="UniProtKB-KW"/>
</dbReference>
<dbReference type="AlphaFoldDB" id="A0A4Z1SXE5"/>
<dbReference type="InterPro" id="IPR017441">
    <property type="entry name" value="Protein_kinase_ATP_BS"/>
</dbReference>
<feature type="binding site" evidence="6">
    <location>
        <position position="53"/>
    </location>
    <ligand>
        <name>ATP</name>
        <dbReference type="ChEBI" id="CHEBI:30616"/>
    </ligand>
</feature>
<dbReference type="Pfam" id="PF00069">
    <property type="entry name" value="Pkinase"/>
    <property type="match status" value="1"/>
</dbReference>
<accession>A0A4Z1SXE5</accession>
<dbReference type="EMBL" id="VDLU01000001">
    <property type="protein sequence ID" value="TNJ30376.1"/>
    <property type="molecule type" value="Genomic_DNA"/>
</dbReference>
<gene>
    <name evidence="8" type="ORF">GMRT_13078</name>
</gene>
<keyword evidence="3 6" id="KW-0547">Nucleotide-binding</keyword>
<dbReference type="VEuPathDB" id="GiardiaDB:GMRT_13078"/>
<evidence type="ECO:0000256" key="5">
    <source>
        <dbReference type="ARBA" id="ARBA00022840"/>
    </source>
</evidence>
<keyword evidence="5 6" id="KW-0067">ATP-binding</keyword>
<evidence type="ECO:0000256" key="2">
    <source>
        <dbReference type="ARBA" id="ARBA00022679"/>
    </source>
</evidence>
<keyword evidence="9" id="KW-1185">Reference proteome</keyword>
<keyword evidence="4 8" id="KW-0418">Kinase</keyword>
<sequence>MDLPDALDPDDPDDDRDFRGLEDFNSFTCLGSGASSTVYKVVHTKTHQPYALKAFNARPAGCVIVVDQLEREKRILGSLRHPFLVQLYGSFRTSLGACLVLEYIPGGTLYAYLQRMKEKHKTFGFLESDVKLIAAQLVLAIEYLHKQNIIIRDLKPENILLQKDGYIKITDFGLSKQDLIETLGAKTMAGTAEYFSPEQLQNSGHGKGVDLWALGTIIYELIAGLPPFYDTDTVRMQHRIVHDQPTFAPELFSEEAQNIISGLLRKNPLQRLGCRKGSGEMSELKRHRWFRQMNWACIATKGYHLKYLDELDIEEPSGRPCSLVCHRGGIYELVDRSSISMTSVDTLLASDAKDPHLTFQCSFGCDLSSTASPTLGNVRSYEGTGLATVDMEDDSLPSLDDY</sequence>
<evidence type="ECO:0000259" key="7">
    <source>
        <dbReference type="PROSITE" id="PS50011"/>
    </source>
</evidence>
<name>A0A4Z1SXE5_GIAMU</name>
<dbReference type="SMART" id="SM00220">
    <property type="entry name" value="S_TKc"/>
    <property type="match status" value="1"/>
</dbReference>
<dbReference type="OrthoDB" id="63267at2759"/>